<dbReference type="Proteomes" id="UP000245999">
    <property type="component" value="Chromosome"/>
</dbReference>
<evidence type="ECO:0000313" key="3">
    <source>
        <dbReference type="Proteomes" id="UP000245999"/>
    </source>
</evidence>
<protein>
    <submittedName>
        <fullName evidence="2">Uncharacterized protein</fullName>
    </submittedName>
</protein>
<dbReference type="EMBL" id="CP029145">
    <property type="protein sequence ID" value="AWM33466.1"/>
    <property type="molecule type" value="Genomic_DNA"/>
</dbReference>
<name>A0A2Z3GQ98_9BACT</name>
<sequence length="244" mass="26854">MDYLSLRERPRQFLALTSLRAAEFDDLLTDFAPAWERHHRYHTLEGTKRAFPAHRERANAVLAGSDIKLFFLLTYLKSNALQEHQAASFGISQARVSHLATALLGVLNQVLARRGLLPVRDGGELAQRLANHPEPVFAYDGVERGVPRNTDREAQAEEYSAKKSAPRKKHDLMRFHAVRAFSLGYGKRASARQKTGRRVRAAPTGGLRVTAGFGLAGPRPDRGRGGDAPQEAAEAGVDVCPKAV</sequence>
<feature type="region of interest" description="Disordered" evidence="1">
    <location>
        <begin position="210"/>
        <end position="244"/>
    </location>
</feature>
<proteinExistence type="predicted"/>
<reference evidence="3" key="1">
    <citation type="submission" date="2018-04" db="EMBL/GenBank/DDBJ databases">
        <title>Complete genome of Antarctic heterotrophic bacterium Hymenobacter nivis.</title>
        <authorList>
            <person name="Terashima M."/>
        </authorList>
    </citation>
    <scope>NUCLEOTIDE SEQUENCE [LARGE SCALE GENOMIC DNA]</scope>
    <source>
        <strain evidence="3">NBRC 111535</strain>
    </source>
</reference>
<organism evidence="2 3">
    <name type="scientific">Hymenobacter nivis</name>
    <dbReference type="NCBI Taxonomy" id="1850093"/>
    <lineage>
        <taxon>Bacteria</taxon>
        <taxon>Pseudomonadati</taxon>
        <taxon>Bacteroidota</taxon>
        <taxon>Cytophagia</taxon>
        <taxon>Cytophagales</taxon>
        <taxon>Hymenobacteraceae</taxon>
        <taxon>Hymenobacter</taxon>
    </lineage>
</organism>
<dbReference type="AlphaFoldDB" id="A0A2Z3GQ98"/>
<dbReference type="OrthoDB" id="879789at2"/>
<evidence type="ECO:0000313" key="2">
    <source>
        <dbReference type="EMBL" id="AWM33466.1"/>
    </source>
</evidence>
<dbReference type="KEGG" id="hnv:DDQ68_12125"/>
<evidence type="ECO:0000256" key="1">
    <source>
        <dbReference type="SAM" id="MobiDB-lite"/>
    </source>
</evidence>
<gene>
    <name evidence="2" type="ORF">DDQ68_12125</name>
</gene>
<keyword evidence="3" id="KW-1185">Reference proteome</keyword>
<accession>A0A2Z3GQ98</accession>